<feature type="region of interest" description="Disordered" evidence="1">
    <location>
        <begin position="163"/>
        <end position="194"/>
    </location>
</feature>
<reference evidence="2" key="1">
    <citation type="submission" date="2023-03" db="EMBL/GenBank/DDBJ databases">
        <title>Massive genome expansion in bonnet fungi (Mycena s.s.) driven by repeated elements and novel gene families across ecological guilds.</title>
        <authorList>
            <consortium name="Lawrence Berkeley National Laboratory"/>
            <person name="Harder C.B."/>
            <person name="Miyauchi S."/>
            <person name="Viragh M."/>
            <person name="Kuo A."/>
            <person name="Thoen E."/>
            <person name="Andreopoulos B."/>
            <person name="Lu D."/>
            <person name="Skrede I."/>
            <person name="Drula E."/>
            <person name="Henrissat B."/>
            <person name="Morin E."/>
            <person name="Kohler A."/>
            <person name="Barry K."/>
            <person name="LaButti K."/>
            <person name="Morin E."/>
            <person name="Salamov A."/>
            <person name="Lipzen A."/>
            <person name="Mereny Z."/>
            <person name="Hegedus B."/>
            <person name="Baldrian P."/>
            <person name="Stursova M."/>
            <person name="Weitz H."/>
            <person name="Taylor A."/>
            <person name="Grigoriev I.V."/>
            <person name="Nagy L.G."/>
            <person name="Martin F."/>
            <person name="Kauserud H."/>
        </authorList>
    </citation>
    <scope>NUCLEOTIDE SEQUENCE</scope>
    <source>
        <strain evidence="2">CBHHK200</strain>
    </source>
</reference>
<name>A0AAD6SQF8_9AGAR</name>
<gene>
    <name evidence="2" type="ORF">C8F04DRAFT_1113000</name>
</gene>
<dbReference type="EMBL" id="JARJCM010000089">
    <property type="protein sequence ID" value="KAJ7030595.1"/>
    <property type="molecule type" value="Genomic_DNA"/>
</dbReference>
<evidence type="ECO:0000313" key="2">
    <source>
        <dbReference type="EMBL" id="KAJ7030595.1"/>
    </source>
</evidence>
<dbReference type="Proteomes" id="UP001218188">
    <property type="component" value="Unassembled WGS sequence"/>
</dbReference>
<proteinExistence type="predicted"/>
<dbReference type="AlphaFoldDB" id="A0AAD6SQF8"/>
<keyword evidence="3" id="KW-1185">Reference proteome</keyword>
<sequence length="194" mass="21569">MPLMVEPGIIPRLNCYRGPDGSINGFMRGRPVRHLSVPSPRAQLLDQGLLDVLREIEQPERIVSLDLRRHNLTSDFLREVCEQFPNLRALALWAEEYDPAEEGSRCNFAILYAALCSPEPCLQRLELLSISLDNEYEILEPEDVAGMGMDINLPPTASAAPKGRYLASTFEDEPPDASRLSKDYTIGPDGTTGT</sequence>
<protein>
    <submittedName>
        <fullName evidence="2">Uncharacterized protein</fullName>
    </submittedName>
</protein>
<evidence type="ECO:0000256" key="1">
    <source>
        <dbReference type="SAM" id="MobiDB-lite"/>
    </source>
</evidence>
<dbReference type="SUPFAM" id="SSF52047">
    <property type="entry name" value="RNI-like"/>
    <property type="match status" value="1"/>
</dbReference>
<comment type="caution">
    <text evidence="2">The sequence shown here is derived from an EMBL/GenBank/DDBJ whole genome shotgun (WGS) entry which is preliminary data.</text>
</comment>
<organism evidence="2 3">
    <name type="scientific">Mycena alexandri</name>
    <dbReference type="NCBI Taxonomy" id="1745969"/>
    <lineage>
        <taxon>Eukaryota</taxon>
        <taxon>Fungi</taxon>
        <taxon>Dikarya</taxon>
        <taxon>Basidiomycota</taxon>
        <taxon>Agaricomycotina</taxon>
        <taxon>Agaricomycetes</taxon>
        <taxon>Agaricomycetidae</taxon>
        <taxon>Agaricales</taxon>
        <taxon>Marasmiineae</taxon>
        <taxon>Mycenaceae</taxon>
        <taxon>Mycena</taxon>
    </lineage>
</organism>
<evidence type="ECO:0000313" key="3">
    <source>
        <dbReference type="Proteomes" id="UP001218188"/>
    </source>
</evidence>
<accession>A0AAD6SQF8</accession>